<dbReference type="OrthoDB" id="8385759at2"/>
<dbReference type="RefSeq" id="WP_131361321.1">
    <property type="nucleotide sequence ID" value="NZ_SJKB01000009.1"/>
</dbReference>
<comment type="caution">
    <text evidence="2">The sequence shown here is derived from an EMBL/GenBank/DDBJ whole genome shotgun (WGS) entry which is preliminary data.</text>
</comment>
<dbReference type="GO" id="GO:0032259">
    <property type="term" value="P:methylation"/>
    <property type="evidence" value="ECO:0007669"/>
    <property type="project" value="UniProtKB-KW"/>
</dbReference>
<gene>
    <name evidence="2" type="ORF">E0H73_26810</name>
</gene>
<dbReference type="EMBL" id="SJKB01000009">
    <property type="protein sequence ID" value="TCC57967.1"/>
    <property type="molecule type" value="Genomic_DNA"/>
</dbReference>
<dbReference type="Pfam" id="PF13649">
    <property type="entry name" value="Methyltransf_25"/>
    <property type="match status" value="1"/>
</dbReference>
<reference evidence="2 3" key="1">
    <citation type="submission" date="2019-02" db="EMBL/GenBank/DDBJ databases">
        <title>Kribbella capetownensis sp. nov. and Kribbella speibonae sp. nov., isolated from soil.</title>
        <authorList>
            <person name="Curtis S.M."/>
            <person name="Norton I."/>
            <person name="Everest G.J."/>
            <person name="Meyers P.R."/>
        </authorList>
    </citation>
    <scope>NUCLEOTIDE SEQUENCE [LARGE SCALE GENOMIC DNA]</scope>
    <source>
        <strain evidence="2 3">NRRL B-24813</strain>
    </source>
</reference>
<proteinExistence type="predicted"/>
<dbReference type="Gene3D" id="3.40.50.150">
    <property type="entry name" value="Vaccinia Virus protein VP39"/>
    <property type="match status" value="1"/>
</dbReference>
<keyword evidence="2" id="KW-0489">Methyltransferase</keyword>
<evidence type="ECO:0000313" key="2">
    <source>
        <dbReference type="EMBL" id="TCC57967.1"/>
    </source>
</evidence>
<dbReference type="InterPro" id="IPR041698">
    <property type="entry name" value="Methyltransf_25"/>
</dbReference>
<dbReference type="CDD" id="cd02440">
    <property type="entry name" value="AdoMet_MTases"/>
    <property type="match status" value="1"/>
</dbReference>
<dbReference type="GO" id="GO:0008168">
    <property type="term" value="F:methyltransferase activity"/>
    <property type="evidence" value="ECO:0007669"/>
    <property type="project" value="UniProtKB-KW"/>
</dbReference>
<dbReference type="SUPFAM" id="SSF53335">
    <property type="entry name" value="S-adenosyl-L-methionine-dependent methyltransferases"/>
    <property type="match status" value="1"/>
</dbReference>
<evidence type="ECO:0000259" key="1">
    <source>
        <dbReference type="Pfam" id="PF13649"/>
    </source>
</evidence>
<protein>
    <submittedName>
        <fullName evidence="2">Class I SAM-dependent methyltransferase</fullName>
    </submittedName>
</protein>
<sequence length="251" mass="27458">MDEVVRGNRVVWERASGKHVREYDELLAQARDGGRLFAREAELLAPLLADRPVVVHFQSGHGLDDVALVNGGASRVIGVDYSAVAAGAAQRRAVELGVACRYVVAEVPGVPVKDGSVDLVYTGKGALIWMRDIGAWARDVARVLRPGGSLFVYEAHPTVPLWTWDEDEPRIRPDRNYFAETNINDTFPGNGALEWQWNLGHIVTAITAAGLRLDVLEEYAEPFWRPGDGTKAAAWAGRLPNSYALVAHRPG</sequence>
<dbReference type="Proteomes" id="UP000291144">
    <property type="component" value="Unassembled WGS sequence"/>
</dbReference>
<organism evidence="2 3">
    <name type="scientific">Kribbella pittospori</name>
    <dbReference type="NCBI Taxonomy" id="722689"/>
    <lineage>
        <taxon>Bacteria</taxon>
        <taxon>Bacillati</taxon>
        <taxon>Actinomycetota</taxon>
        <taxon>Actinomycetes</taxon>
        <taxon>Propionibacteriales</taxon>
        <taxon>Kribbellaceae</taxon>
        <taxon>Kribbella</taxon>
    </lineage>
</organism>
<feature type="domain" description="Methyltransferase" evidence="1">
    <location>
        <begin position="59"/>
        <end position="148"/>
    </location>
</feature>
<accession>A0A4R0KEN0</accession>
<keyword evidence="3" id="KW-1185">Reference proteome</keyword>
<name>A0A4R0KEN0_9ACTN</name>
<evidence type="ECO:0000313" key="3">
    <source>
        <dbReference type="Proteomes" id="UP000291144"/>
    </source>
</evidence>
<dbReference type="InterPro" id="IPR029063">
    <property type="entry name" value="SAM-dependent_MTases_sf"/>
</dbReference>
<keyword evidence="2" id="KW-0808">Transferase</keyword>
<dbReference type="AlphaFoldDB" id="A0A4R0KEN0"/>